<dbReference type="InterPro" id="IPR000073">
    <property type="entry name" value="AB_hydrolase_1"/>
</dbReference>
<evidence type="ECO:0000313" key="2">
    <source>
        <dbReference type="EMBL" id="PWE27997.1"/>
    </source>
</evidence>
<dbReference type="InterPro" id="IPR029058">
    <property type="entry name" value="AB_hydrolase_fold"/>
</dbReference>
<dbReference type="GeneID" id="94366045"/>
<dbReference type="Pfam" id="PF12697">
    <property type="entry name" value="Abhydrolase_6"/>
    <property type="match status" value="1"/>
</dbReference>
<dbReference type="PANTHER" id="PTHR37017:SF11">
    <property type="entry name" value="ESTERASE_LIPASE_THIOESTERASE DOMAIN-CONTAINING PROTEIN"/>
    <property type="match status" value="1"/>
</dbReference>
<dbReference type="EMBL" id="QEYD01000008">
    <property type="protein sequence ID" value="PWE27997.1"/>
    <property type="molecule type" value="Genomic_DNA"/>
</dbReference>
<reference evidence="2 3" key="1">
    <citation type="submission" date="2018-05" db="EMBL/GenBank/DDBJ databases">
        <title>Pararhodobacter marina sp. nov., isolated from deep-sea water of the Indian Ocean.</title>
        <authorList>
            <person name="Lai Q.Sr."/>
            <person name="Liu X."/>
            <person name="Shao Z."/>
        </authorList>
    </citation>
    <scope>NUCLEOTIDE SEQUENCE [LARGE SCALE GENOMIC DNA]</scope>
    <source>
        <strain evidence="2 3">CIC4N-9</strain>
    </source>
</reference>
<dbReference type="PANTHER" id="PTHR37017">
    <property type="entry name" value="AB HYDROLASE-1 DOMAIN-CONTAINING PROTEIN-RELATED"/>
    <property type="match status" value="1"/>
</dbReference>
<comment type="caution">
    <text evidence="2">The sequence shown here is derived from an EMBL/GenBank/DDBJ whole genome shotgun (WGS) entry which is preliminary data.</text>
</comment>
<evidence type="ECO:0000313" key="3">
    <source>
        <dbReference type="Proteomes" id="UP000244940"/>
    </source>
</evidence>
<accession>A0A2U2C803</accession>
<dbReference type="InterPro" id="IPR052897">
    <property type="entry name" value="Sec-Metab_Biosynth_Hydrolase"/>
</dbReference>
<dbReference type="SUPFAM" id="SSF53474">
    <property type="entry name" value="alpha/beta-Hydrolases"/>
    <property type="match status" value="1"/>
</dbReference>
<protein>
    <recommendedName>
        <fullName evidence="1">AB hydrolase-1 domain-containing protein</fullName>
    </recommendedName>
</protein>
<dbReference type="RefSeq" id="WP_109533993.1">
    <property type="nucleotide sequence ID" value="NZ_QEYD01000008.1"/>
</dbReference>
<sequence length="235" mass="24209">MARIILVHGAWGNALSWAAVAPLLKAAGHDVEALDLPGHGRNPPSGEIGQPDYVDHVCARLADGPPALLVGHSMGGIVIAQAASRLPAQVTACVFVAALLPRDGESLLDLIRQQDAPGVQAYVRPGPVPGTTTLTDEAPAALFPDASPRAAAAAMSALSPQPNKAQTDKAQIGPALAGVPKAYIHCTEDRVVSYPLQQQMVAATPCEAVFTLECGHVPLLTQPKALSEILLGLTG</sequence>
<keyword evidence="3" id="KW-1185">Reference proteome</keyword>
<dbReference type="AlphaFoldDB" id="A0A2U2C803"/>
<dbReference type="OrthoDB" id="9814966at2"/>
<evidence type="ECO:0000259" key="1">
    <source>
        <dbReference type="Pfam" id="PF12697"/>
    </source>
</evidence>
<dbReference type="Gene3D" id="3.40.50.1820">
    <property type="entry name" value="alpha/beta hydrolase"/>
    <property type="match status" value="1"/>
</dbReference>
<organism evidence="2 3">
    <name type="scientific">Pararhodobacter marinus</name>
    <dbReference type="NCBI Taxonomy" id="2184063"/>
    <lineage>
        <taxon>Bacteria</taxon>
        <taxon>Pseudomonadati</taxon>
        <taxon>Pseudomonadota</taxon>
        <taxon>Alphaproteobacteria</taxon>
        <taxon>Rhodobacterales</taxon>
        <taxon>Paracoccaceae</taxon>
        <taxon>Pararhodobacter</taxon>
    </lineage>
</organism>
<proteinExistence type="predicted"/>
<gene>
    <name evidence="2" type="ORF">C4N9_14205</name>
</gene>
<dbReference type="Proteomes" id="UP000244940">
    <property type="component" value="Unassembled WGS sequence"/>
</dbReference>
<name>A0A2U2C803_9RHOB</name>
<feature type="domain" description="AB hydrolase-1" evidence="1">
    <location>
        <begin position="4"/>
        <end position="227"/>
    </location>
</feature>